<protein>
    <recommendedName>
        <fullName evidence="3">Guanylate kinase</fullName>
        <ecNumber evidence="2">2.7.4.8</ecNumber>
    </recommendedName>
    <alternativeName>
        <fullName evidence="8">GMP kinase</fullName>
    </alternativeName>
</protein>
<dbReference type="STRING" id="741276.A0A2S5B4T2"/>
<name>A0A2S5B4T2_9BASI</name>
<dbReference type="NCBIfam" id="TIGR03263">
    <property type="entry name" value="guanyl_kin"/>
    <property type="match status" value="1"/>
</dbReference>
<dbReference type="InterPro" id="IPR020590">
    <property type="entry name" value="Guanylate_kinase_CS"/>
</dbReference>
<evidence type="ECO:0000256" key="8">
    <source>
        <dbReference type="ARBA" id="ARBA00030128"/>
    </source>
</evidence>
<evidence type="ECO:0000256" key="3">
    <source>
        <dbReference type="ARBA" id="ARBA00016296"/>
    </source>
</evidence>
<proteinExistence type="inferred from homology"/>
<dbReference type="PANTHER" id="PTHR23117:SF13">
    <property type="entry name" value="GUANYLATE KINASE"/>
    <property type="match status" value="1"/>
</dbReference>
<dbReference type="OrthoDB" id="6334211at2759"/>
<evidence type="ECO:0000259" key="9">
    <source>
        <dbReference type="PROSITE" id="PS50052"/>
    </source>
</evidence>
<dbReference type="GO" id="GO:0004385">
    <property type="term" value="F:GMP kinase activity"/>
    <property type="evidence" value="ECO:0007669"/>
    <property type="project" value="UniProtKB-EC"/>
</dbReference>
<dbReference type="PROSITE" id="PS50052">
    <property type="entry name" value="GUANYLATE_KINASE_2"/>
    <property type="match status" value="1"/>
</dbReference>
<dbReference type="SMART" id="SM00072">
    <property type="entry name" value="GuKc"/>
    <property type="match status" value="1"/>
</dbReference>
<dbReference type="EC" id="2.7.4.8" evidence="2"/>
<dbReference type="PANTHER" id="PTHR23117">
    <property type="entry name" value="GUANYLATE KINASE-RELATED"/>
    <property type="match status" value="1"/>
</dbReference>
<dbReference type="PROSITE" id="PS00856">
    <property type="entry name" value="GUANYLATE_KINASE_1"/>
    <property type="match status" value="1"/>
</dbReference>
<feature type="domain" description="Guanylate kinase-like" evidence="9">
    <location>
        <begin position="37"/>
        <end position="220"/>
    </location>
</feature>
<dbReference type="Pfam" id="PF00625">
    <property type="entry name" value="Guanylate_kin"/>
    <property type="match status" value="1"/>
</dbReference>
<evidence type="ECO:0000313" key="10">
    <source>
        <dbReference type="EMBL" id="POY71784.1"/>
    </source>
</evidence>
<dbReference type="FunFam" id="3.40.50.300:FF:000776">
    <property type="entry name" value="Guanylate kinase 2"/>
    <property type="match status" value="1"/>
</dbReference>
<dbReference type="InterPro" id="IPR008145">
    <property type="entry name" value="GK/Ca_channel_bsu"/>
</dbReference>
<dbReference type="EMBL" id="PJQD01000072">
    <property type="protein sequence ID" value="POY71784.1"/>
    <property type="molecule type" value="Genomic_DNA"/>
</dbReference>
<accession>A0A2S5B4T2</accession>
<dbReference type="CDD" id="cd00071">
    <property type="entry name" value="GMPK"/>
    <property type="match status" value="1"/>
</dbReference>
<dbReference type="AlphaFoldDB" id="A0A2S5B4T2"/>
<dbReference type="InterPro" id="IPR008144">
    <property type="entry name" value="Guanylate_kin-like_dom"/>
</dbReference>
<keyword evidence="11" id="KW-1185">Reference proteome</keyword>
<comment type="similarity">
    <text evidence="1">Belongs to the guanylate kinase family.</text>
</comment>
<dbReference type="InterPro" id="IPR017665">
    <property type="entry name" value="Guanylate_kinase"/>
</dbReference>
<evidence type="ECO:0000256" key="7">
    <source>
        <dbReference type="ARBA" id="ARBA00022840"/>
    </source>
</evidence>
<keyword evidence="5" id="KW-0547">Nucleotide-binding</keyword>
<sequence length="237" mass="25740">MPSTCSSLRPRQEGSRLFPRPNSSILHVGMSVAAGLIRPIVICGPSGTGKSTLLKKLFIDYPDKFGFSISHTTRAPRPGESHGVSYHFVTRDDFVDLVKRDGFIEHAEFSGNMYGTSVQAVEDVKKGGKMCILDIDTQGVKLIKANHAYLNPLYVFISPPSIASLKTRLTGRGTESAESMSARLAAAVGELEYAKSGAFDVVVVNDDLERAYNVLRQVIVEGKTDEADKLPDFSSEA</sequence>
<dbReference type="InterPro" id="IPR027417">
    <property type="entry name" value="P-loop_NTPase"/>
</dbReference>
<evidence type="ECO:0000256" key="4">
    <source>
        <dbReference type="ARBA" id="ARBA00022679"/>
    </source>
</evidence>
<reference evidence="10 11" key="1">
    <citation type="journal article" date="2018" name="Front. Microbiol.">
        <title>Prospects for Fungal Bioremediation of Acidic Radioactive Waste Sites: Characterization and Genome Sequence of Rhodotorula taiwanensis MD1149.</title>
        <authorList>
            <person name="Tkavc R."/>
            <person name="Matrosova V.Y."/>
            <person name="Grichenko O.E."/>
            <person name="Gostincar C."/>
            <person name="Volpe R.P."/>
            <person name="Klimenkova P."/>
            <person name="Gaidamakova E.K."/>
            <person name="Zhou C.E."/>
            <person name="Stewart B.J."/>
            <person name="Lyman M.G."/>
            <person name="Malfatti S.A."/>
            <person name="Rubinfeld B."/>
            <person name="Courtot M."/>
            <person name="Singh J."/>
            <person name="Dalgard C.L."/>
            <person name="Hamilton T."/>
            <person name="Frey K.G."/>
            <person name="Gunde-Cimerman N."/>
            <person name="Dugan L."/>
            <person name="Daly M.J."/>
        </authorList>
    </citation>
    <scope>NUCLEOTIDE SEQUENCE [LARGE SCALE GENOMIC DNA]</scope>
    <source>
        <strain evidence="10 11">MD1149</strain>
    </source>
</reference>
<evidence type="ECO:0000256" key="2">
    <source>
        <dbReference type="ARBA" id="ARBA00012961"/>
    </source>
</evidence>
<gene>
    <name evidence="10" type="ORF">BMF94_5145</name>
</gene>
<dbReference type="GO" id="GO:0005524">
    <property type="term" value="F:ATP binding"/>
    <property type="evidence" value="ECO:0007669"/>
    <property type="project" value="UniProtKB-KW"/>
</dbReference>
<keyword evidence="4" id="KW-0808">Transferase</keyword>
<dbReference type="GO" id="GO:0005829">
    <property type="term" value="C:cytosol"/>
    <property type="evidence" value="ECO:0007669"/>
    <property type="project" value="TreeGrafter"/>
</dbReference>
<evidence type="ECO:0000313" key="11">
    <source>
        <dbReference type="Proteomes" id="UP000237144"/>
    </source>
</evidence>
<evidence type="ECO:0000256" key="1">
    <source>
        <dbReference type="ARBA" id="ARBA00005790"/>
    </source>
</evidence>
<dbReference type="Gene3D" id="3.40.50.300">
    <property type="entry name" value="P-loop containing nucleotide triphosphate hydrolases"/>
    <property type="match status" value="1"/>
</dbReference>
<keyword evidence="7" id="KW-0067">ATP-binding</keyword>
<evidence type="ECO:0000256" key="5">
    <source>
        <dbReference type="ARBA" id="ARBA00022741"/>
    </source>
</evidence>
<dbReference type="Proteomes" id="UP000237144">
    <property type="component" value="Unassembled WGS sequence"/>
</dbReference>
<keyword evidence="6" id="KW-0418">Kinase</keyword>
<evidence type="ECO:0000256" key="6">
    <source>
        <dbReference type="ARBA" id="ARBA00022777"/>
    </source>
</evidence>
<dbReference type="SUPFAM" id="SSF52540">
    <property type="entry name" value="P-loop containing nucleoside triphosphate hydrolases"/>
    <property type="match status" value="1"/>
</dbReference>
<comment type="caution">
    <text evidence="10">The sequence shown here is derived from an EMBL/GenBank/DDBJ whole genome shotgun (WGS) entry which is preliminary data.</text>
</comment>
<organism evidence="10 11">
    <name type="scientific">Rhodotorula taiwanensis</name>
    <dbReference type="NCBI Taxonomy" id="741276"/>
    <lineage>
        <taxon>Eukaryota</taxon>
        <taxon>Fungi</taxon>
        <taxon>Dikarya</taxon>
        <taxon>Basidiomycota</taxon>
        <taxon>Pucciniomycotina</taxon>
        <taxon>Microbotryomycetes</taxon>
        <taxon>Sporidiobolales</taxon>
        <taxon>Sporidiobolaceae</taxon>
        <taxon>Rhodotorula</taxon>
    </lineage>
</organism>